<evidence type="ECO:0000313" key="1">
    <source>
        <dbReference type="EMBL" id="RNA37883.1"/>
    </source>
</evidence>
<evidence type="ECO:0000313" key="2">
    <source>
        <dbReference type="Proteomes" id="UP000276133"/>
    </source>
</evidence>
<dbReference type="Proteomes" id="UP000276133">
    <property type="component" value="Unassembled WGS sequence"/>
</dbReference>
<keyword evidence="2" id="KW-1185">Reference proteome</keyword>
<name>A0A3M7SPZ1_BRAPC</name>
<dbReference type="AlphaFoldDB" id="A0A3M7SPZ1"/>
<comment type="caution">
    <text evidence="1">The sequence shown here is derived from an EMBL/GenBank/DDBJ whole genome shotgun (WGS) entry which is preliminary data.</text>
</comment>
<dbReference type="EMBL" id="REGN01000964">
    <property type="protein sequence ID" value="RNA37883.1"/>
    <property type="molecule type" value="Genomic_DNA"/>
</dbReference>
<reference evidence="1 2" key="1">
    <citation type="journal article" date="2018" name="Sci. Rep.">
        <title>Genomic signatures of local adaptation to the degree of environmental predictability in rotifers.</title>
        <authorList>
            <person name="Franch-Gras L."/>
            <person name="Hahn C."/>
            <person name="Garcia-Roger E.M."/>
            <person name="Carmona M.J."/>
            <person name="Serra M."/>
            <person name="Gomez A."/>
        </authorList>
    </citation>
    <scope>NUCLEOTIDE SEQUENCE [LARGE SCALE GENOMIC DNA]</scope>
    <source>
        <strain evidence="1">HYR1</strain>
    </source>
</reference>
<gene>
    <name evidence="1" type="ORF">BpHYR1_047586</name>
</gene>
<accession>A0A3M7SPZ1</accession>
<organism evidence="1 2">
    <name type="scientific">Brachionus plicatilis</name>
    <name type="common">Marine rotifer</name>
    <name type="synonym">Brachionus muelleri</name>
    <dbReference type="NCBI Taxonomy" id="10195"/>
    <lineage>
        <taxon>Eukaryota</taxon>
        <taxon>Metazoa</taxon>
        <taxon>Spiralia</taxon>
        <taxon>Gnathifera</taxon>
        <taxon>Rotifera</taxon>
        <taxon>Eurotatoria</taxon>
        <taxon>Monogononta</taxon>
        <taxon>Pseudotrocha</taxon>
        <taxon>Ploima</taxon>
        <taxon>Brachionidae</taxon>
        <taxon>Brachionus</taxon>
    </lineage>
</organism>
<proteinExistence type="predicted"/>
<protein>
    <submittedName>
        <fullName evidence="1">Uncharacterized protein</fullName>
    </submittedName>
</protein>
<sequence>MSQFQADFDSKLIFKFFFRSINQNMIIGKELNVSLKIQFVFTVSQDFLFQAISIQKFKAWTWTLNEILKKFYRVKLNKNADSQKV</sequence>